<dbReference type="EMBL" id="CP002850">
    <property type="protein sequence ID" value="AEH62211.1"/>
    <property type="molecule type" value="Genomic_DNA"/>
</dbReference>
<dbReference type="InterPro" id="IPR000835">
    <property type="entry name" value="HTH_MarR-typ"/>
</dbReference>
<dbReference type="RefSeq" id="WP_011240799.1">
    <property type="nucleotide sequence ID" value="NC_017262.1"/>
</dbReference>
<organism evidence="5 6">
    <name type="scientific">Zymomonas mobilis subsp. mobilis (strain ATCC 10988 / DSM 424 / LMG 404 / NCIMB 8938 / NRRL B-806 / ZM1)</name>
    <dbReference type="NCBI Taxonomy" id="555217"/>
    <lineage>
        <taxon>Bacteria</taxon>
        <taxon>Pseudomonadati</taxon>
        <taxon>Pseudomonadota</taxon>
        <taxon>Alphaproteobacteria</taxon>
        <taxon>Sphingomonadales</taxon>
        <taxon>Zymomonadaceae</taxon>
        <taxon>Zymomonas</taxon>
    </lineage>
</organism>
<dbReference type="PROSITE" id="PS50995">
    <property type="entry name" value="HTH_MARR_2"/>
    <property type="match status" value="1"/>
</dbReference>
<dbReference type="InterPro" id="IPR036388">
    <property type="entry name" value="WH-like_DNA-bd_sf"/>
</dbReference>
<sequence length="166" mass="18697">MKEAFSSPADSLLFLREAEIRRGIELLYFGYSTIYQSIDSLLTKNGLGQAHYRSLYFIARKPDISVGELLRLLNITKQSLGRIIHDLEEKALITIRQGERDRRCRLLKLSDSGKALESQLFGLIRDKMAKAYATSGADAVTGFWQLLENLLSTDIKDSALALRKGD</sequence>
<keyword evidence="1" id="KW-0805">Transcription regulation</keyword>
<dbReference type="PANTHER" id="PTHR42756:SF1">
    <property type="entry name" value="TRANSCRIPTIONAL REPRESSOR OF EMRAB OPERON"/>
    <property type="match status" value="1"/>
</dbReference>
<dbReference type="PRINTS" id="PR00598">
    <property type="entry name" value="HTHMARR"/>
</dbReference>
<proteinExistence type="predicted"/>
<reference evidence="5 6" key="1">
    <citation type="journal article" date="2011" name="J. Bacteriol.">
        <title>Genome sequence of the ethanol-producing Zymomonas mobilis subsp. mobilis lectotype strain ATCC 10988.</title>
        <authorList>
            <person name="Pappas K.M."/>
            <person name="Kouvelis V.N."/>
            <person name="Saunders E."/>
            <person name="Brettin T.S."/>
            <person name="Bruce D."/>
            <person name="Detter C."/>
            <person name="Balakireva M."/>
            <person name="Han C.S."/>
            <person name="Savvakis G."/>
            <person name="Kyrpides N.C."/>
            <person name="Typas M.A."/>
        </authorList>
    </citation>
    <scope>NUCLEOTIDE SEQUENCE [LARGE SCALE GENOMIC DNA]</scope>
    <source>
        <strain evidence="6">ATCC 10988 / DSM 424 / CCUG 17860 / LMG 404 / NCIMB 8938 / NRRL B-806 / ZM1</strain>
    </source>
</reference>
<dbReference type="AlphaFoldDB" id="A0A0H3FWR3"/>
<dbReference type="Proteomes" id="UP000001494">
    <property type="component" value="Chromosome"/>
</dbReference>
<dbReference type="OrthoDB" id="9799368at2"/>
<dbReference type="Gene3D" id="1.10.10.10">
    <property type="entry name" value="Winged helix-like DNA-binding domain superfamily/Winged helix DNA-binding domain"/>
    <property type="match status" value="1"/>
</dbReference>
<evidence type="ECO:0000313" key="5">
    <source>
        <dbReference type="EMBL" id="AEH62211.1"/>
    </source>
</evidence>
<dbReference type="PANTHER" id="PTHR42756">
    <property type="entry name" value="TRANSCRIPTIONAL REGULATOR, MARR"/>
    <property type="match status" value="1"/>
</dbReference>
<evidence type="ECO:0000256" key="2">
    <source>
        <dbReference type="ARBA" id="ARBA00023125"/>
    </source>
</evidence>
<dbReference type="KEGG" id="zmm:Zmob_0363"/>
<feature type="domain" description="HTH marR-type" evidence="4">
    <location>
        <begin position="17"/>
        <end position="152"/>
    </location>
</feature>
<dbReference type="GO" id="GO:0003677">
    <property type="term" value="F:DNA binding"/>
    <property type="evidence" value="ECO:0007669"/>
    <property type="project" value="UniProtKB-KW"/>
</dbReference>
<accession>A0A0H3FWR3</accession>
<dbReference type="GO" id="GO:0003700">
    <property type="term" value="F:DNA-binding transcription factor activity"/>
    <property type="evidence" value="ECO:0007669"/>
    <property type="project" value="InterPro"/>
</dbReference>
<dbReference type="SMART" id="SM00347">
    <property type="entry name" value="HTH_MARR"/>
    <property type="match status" value="1"/>
</dbReference>
<dbReference type="HOGENOM" id="CLU_102087_2_0_5"/>
<keyword evidence="3" id="KW-0804">Transcription</keyword>
<name>A0A0H3FWR3_ZYMMA</name>
<dbReference type="SUPFAM" id="SSF46785">
    <property type="entry name" value="Winged helix' DNA-binding domain"/>
    <property type="match status" value="1"/>
</dbReference>
<evidence type="ECO:0000256" key="1">
    <source>
        <dbReference type="ARBA" id="ARBA00023015"/>
    </source>
</evidence>
<evidence type="ECO:0000259" key="4">
    <source>
        <dbReference type="PROSITE" id="PS50995"/>
    </source>
</evidence>
<dbReference type="InterPro" id="IPR036390">
    <property type="entry name" value="WH_DNA-bd_sf"/>
</dbReference>
<evidence type="ECO:0000313" key="6">
    <source>
        <dbReference type="Proteomes" id="UP000001494"/>
    </source>
</evidence>
<dbReference type="Pfam" id="PF12802">
    <property type="entry name" value="MarR_2"/>
    <property type="match status" value="1"/>
</dbReference>
<protein>
    <submittedName>
        <fullName evidence="5">Transcriptional regulator, MarR family</fullName>
    </submittedName>
</protein>
<gene>
    <name evidence="5" type="ordered locus">Zmob_0363</name>
</gene>
<keyword evidence="2" id="KW-0238">DNA-binding</keyword>
<dbReference type="eggNOG" id="COG1846">
    <property type="taxonomic scope" value="Bacteria"/>
</dbReference>
<evidence type="ECO:0000256" key="3">
    <source>
        <dbReference type="ARBA" id="ARBA00023163"/>
    </source>
</evidence>